<evidence type="ECO:0000259" key="1">
    <source>
        <dbReference type="Pfam" id="PF00535"/>
    </source>
</evidence>
<evidence type="ECO:0000313" key="2">
    <source>
        <dbReference type="EMBL" id="SAL18270.1"/>
    </source>
</evidence>
<proteinExistence type="predicted"/>
<dbReference type="Proteomes" id="UP000054683">
    <property type="component" value="Unassembled WGS sequence"/>
</dbReference>
<dbReference type="InterPro" id="IPR001173">
    <property type="entry name" value="Glyco_trans_2-like"/>
</dbReference>
<gene>
    <name evidence="2" type="ORF">AWB69_01057</name>
</gene>
<dbReference type="CDD" id="cd00761">
    <property type="entry name" value="Glyco_tranf_GTA_type"/>
    <property type="match status" value="1"/>
</dbReference>
<dbReference type="GO" id="GO:0016758">
    <property type="term" value="F:hexosyltransferase activity"/>
    <property type="evidence" value="ECO:0007669"/>
    <property type="project" value="UniProtKB-ARBA"/>
</dbReference>
<name>A0A158FGU8_9BURK</name>
<protein>
    <submittedName>
        <fullName evidence="2">Glycosyl transferase family 2</fullName>
    </submittedName>
</protein>
<evidence type="ECO:0000313" key="3">
    <source>
        <dbReference type="Proteomes" id="UP000054683"/>
    </source>
</evidence>
<keyword evidence="2" id="KW-0808">Transferase</keyword>
<accession>A0A158FGU8</accession>
<dbReference type="EMBL" id="FCOK02000004">
    <property type="protein sequence ID" value="SAL18270.1"/>
    <property type="molecule type" value="Genomic_DNA"/>
</dbReference>
<sequence>MPGRSNHSAYGEDIMRQTKISICLPTCNRPELLMASLTSCLAQTHANIEIVIGDDSSDTRTRNLIDTTYLHETRISYVKNEPPLGQADNIASLFERATGDKILLIHDDDALKPDCIERLLSVWNLHPDLEIAFGDQYQMDDTGRVDMEASRKLNTDYHRTEAVTGLQDNPGRTGLIQMMPNNGWLANADLVKKISYRKQYGIGCEFVFGAQICIAATKVYYLKEYVSFYRKTDVSMSKTTARSTTAAAVLAYDFLKSLKLDSSLESARELALKRIVPIVVSVYARNHQPMQGLSIALAHLYAYNYGLSKRLYFHLMLILKGFASTGSYKSSTQNG</sequence>
<dbReference type="PANTHER" id="PTHR22916:SF3">
    <property type="entry name" value="UDP-GLCNAC:BETAGAL BETA-1,3-N-ACETYLGLUCOSAMINYLTRANSFERASE-LIKE PROTEIN 1"/>
    <property type="match status" value="1"/>
</dbReference>
<reference evidence="2 3" key="1">
    <citation type="submission" date="2016-01" db="EMBL/GenBank/DDBJ databases">
        <authorList>
            <person name="Oliw E.H."/>
        </authorList>
    </citation>
    <scope>NUCLEOTIDE SEQUENCE [LARGE SCALE GENOMIC DNA]</scope>
    <source>
        <strain evidence="2">LMG 27134</strain>
    </source>
</reference>
<dbReference type="AlphaFoldDB" id="A0A158FGU8"/>
<dbReference type="Gene3D" id="3.90.550.10">
    <property type="entry name" value="Spore Coat Polysaccharide Biosynthesis Protein SpsA, Chain A"/>
    <property type="match status" value="1"/>
</dbReference>
<dbReference type="PANTHER" id="PTHR22916">
    <property type="entry name" value="GLYCOSYLTRANSFERASE"/>
    <property type="match status" value="1"/>
</dbReference>
<dbReference type="SUPFAM" id="SSF53448">
    <property type="entry name" value="Nucleotide-diphospho-sugar transferases"/>
    <property type="match status" value="1"/>
</dbReference>
<feature type="domain" description="Glycosyltransferase 2-like" evidence="1">
    <location>
        <begin position="21"/>
        <end position="173"/>
    </location>
</feature>
<dbReference type="InterPro" id="IPR029044">
    <property type="entry name" value="Nucleotide-diphossugar_trans"/>
</dbReference>
<dbReference type="Pfam" id="PF00535">
    <property type="entry name" value="Glycos_transf_2"/>
    <property type="match status" value="1"/>
</dbReference>
<organism evidence="2 3">
    <name type="scientific">Caballeronia udeis</name>
    <dbReference type="NCBI Taxonomy" id="1232866"/>
    <lineage>
        <taxon>Bacteria</taxon>
        <taxon>Pseudomonadati</taxon>
        <taxon>Pseudomonadota</taxon>
        <taxon>Betaproteobacteria</taxon>
        <taxon>Burkholderiales</taxon>
        <taxon>Burkholderiaceae</taxon>
        <taxon>Caballeronia</taxon>
    </lineage>
</organism>